<dbReference type="InterPro" id="IPR003599">
    <property type="entry name" value="Ig_sub"/>
</dbReference>
<keyword evidence="6" id="KW-1133">Transmembrane helix</keyword>
<feature type="domain" description="Ig-like" evidence="7">
    <location>
        <begin position="1"/>
        <end position="76"/>
    </location>
</feature>
<gene>
    <name evidence="8" type="ORF">MGAL_10B082649</name>
</gene>
<dbReference type="GO" id="GO:0050839">
    <property type="term" value="F:cell adhesion molecule binding"/>
    <property type="evidence" value="ECO:0007669"/>
    <property type="project" value="TreeGrafter"/>
</dbReference>
<dbReference type="SUPFAM" id="SSF48726">
    <property type="entry name" value="Immunoglobulin"/>
    <property type="match status" value="3"/>
</dbReference>
<keyword evidence="6" id="KW-0812">Transmembrane</keyword>
<dbReference type="PANTHER" id="PTHR11640:SF31">
    <property type="entry name" value="IRREGULAR CHIASM C-ROUGHEST PROTEIN-RELATED"/>
    <property type="match status" value="1"/>
</dbReference>
<keyword evidence="4" id="KW-0325">Glycoprotein</keyword>
<feature type="domain" description="Ig-like" evidence="7">
    <location>
        <begin position="83"/>
        <end position="163"/>
    </location>
</feature>
<reference evidence="8" key="1">
    <citation type="submission" date="2018-11" db="EMBL/GenBank/DDBJ databases">
        <authorList>
            <person name="Alioto T."/>
            <person name="Alioto T."/>
        </authorList>
    </citation>
    <scope>NUCLEOTIDE SEQUENCE</scope>
</reference>
<keyword evidence="2 6" id="KW-0472">Membrane</keyword>
<comment type="subcellular location">
    <subcellularLocation>
        <location evidence="1">Membrane</location>
        <topology evidence="1">Single-pass type I membrane protein</topology>
    </subcellularLocation>
</comment>
<feature type="transmembrane region" description="Helical" evidence="6">
    <location>
        <begin position="379"/>
        <end position="398"/>
    </location>
</feature>
<evidence type="ECO:0000256" key="5">
    <source>
        <dbReference type="ARBA" id="ARBA00023319"/>
    </source>
</evidence>
<dbReference type="AlphaFoldDB" id="A0A8B6F8G7"/>
<keyword evidence="3" id="KW-1015">Disulfide bond</keyword>
<dbReference type="InterPro" id="IPR051275">
    <property type="entry name" value="Cell_adhesion_signaling"/>
</dbReference>
<keyword evidence="9" id="KW-1185">Reference proteome</keyword>
<dbReference type="GO" id="GO:0098609">
    <property type="term" value="P:cell-cell adhesion"/>
    <property type="evidence" value="ECO:0007669"/>
    <property type="project" value="TreeGrafter"/>
</dbReference>
<keyword evidence="5" id="KW-0393">Immunoglobulin domain</keyword>
<evidence type="ECO:0000256" key="2">
    <source>
        <dbReference type="ARBA" id="ARBA00023136"/>
    </source>
</evidence>
<proteinExistence type="predicted"/>
<evidence type="ECO:0000256" key="1">
    <source>
        <dbReference type="ARBA" id="ARBA00004479"/>
    </source>
</evidence>
<evidence type="ECO:0000259" key="7">
    <source>
        <dbReference type="PROSITE" id="PS50835"/>
    </source>
</evidence>
<dbReference type="PROSITE" id="PS50835">
    <property type="entry name" value="IG_LIKE"/>
    <property type="match status" value="3"/>
</dbReference>
<evidence type="ECO:0000313" key="8">
    <source>
        <dbReference type="EMBL" id="VDI45106.1"/>
    </source>
</evidence>
<dbReference type="OrthoDB" id="6143670at2759"/>
<dbReference type="InterPro" id="IPR013783">
    <property type="entry name" value="Ig-like_fold"/>
</dbReference>
<dbReference type="EMBL" id="UYJE01006329">
    <property type="protein sequence ID" value="VDI45106.1"/>
    <property type="molecule type" value="Genomic_DNA"/>
</dbReference>
<dbReference type="SMART" id="SM00409">
    <property type="entry name" value="IG"/>
    <property type="match status" value="3"/>
</dbReference>
<protein>
    <recommendedName>
        <fullName evidence="7">Ig-like domain-containing protein</fullName>
    </recommendedName>
</protein>
<feature type="domain" description="Ig-like" evidence="7">
    <location>
        <begin position="179"/>
        <end position="255"/>
    </location>
</feature>
<dbReference type="CDD" id="cd00096">
    <property type="entry name" value="Ig"/>
    <property type="match status" value="2"/>
</dbReference>
<accession>A0A8B6F8G7</accession>
<dbReference type="InterPro" id="IPR007110">
    <property type="entry name" value="Ig-like_dom"/>
</dbReference>
<evidence type="ECO:0000313" key="9">
    <source>
        <dbReference type="Proteomes" id="UP000596742"/>
    </source>
</evidence>
<dbReference type="GO" id="GO:0005911">
    <property type="term" value="C:cell-cell junction"/>
    <property type="evidence" value="ECO:0007669"/>
    <property type="project" value="TreeGrafter"/>
</dbReference>
<dbReference type="PANTHER" id="PTHR11640">
    <property type="entry name" value="NEPHRIN"/>
    <property type="match status" value="1"/>
</dbReference>
<name>A0A8B6F8G7_MYTGA</name>
<comment type="caution">
    <text evidence="8">The sequence shown here is derived from an EMBL/GenBank/DDBJ whole genome shotgun (WGS) entry which is preliminary data.</text>
</comment>
<evidence type="ECO:0000256" key="4">
    <source>
        <dbReference type="ARBA" id="ARBA00023180"/>
    </source>
</evidence>
<dbReference type="Proteomes" id="UP000596742">
    <property type="component" value="Unassembled WGS sequence"/>
</dbReference>
<sequence>MINGTESIALDLICTVISGIPKETLSWMFNGEVLVSDNSTDSLKYTIIPDRTFDYRVYTCQADSRYLQTPLRRNITLNIDYIPKVSVLVKPNSTVQEGTAVLFECIHDLNITPFVIWSKDGEQIPSFRSPQEYIPNITRSHTGLYSCKIMKNENQGIGNVSLDILFSPDVSVINYNNGTLLCNATGNPNIYKYLQWEHRSRTNKHIRYVDGRKNGYLLIPNLTGLPWYSKSGIYACSAENGITSNHKLHRTGSIQVDFEGTPACIRNDYYGYGILGQMSEIFIEVYSVPKYNDFQWKTPNLTITYTSTKYVMNVTKTQIEIVLNDMQIQVSGWKFSLIIYDLTEEDIDYFTLQVMNEKGNTSCTFSLKHANERRLSPTMIYIIACGSTIFVVLVMNAIKHIVIKRKTGIE</sequence>
<dbReference type="InterPro" id="IPR036179">
    <property type="entry name" value="Ig-like_dom_sf"/>
</dbReference>
<dbReference type="Pfam" id="PF13895">
    <property type="entry name" value="Ig_2"/>
    <property type="match status" value="1"/>
</dbReference>
<evidence type="ECO:0000256" key="6">
    <source>
        <dbReference type="SAM" id="Phobius"/>
    </source>
</evidence>
<dbReference type="Gene3D" id="2.60.40.10">
    <property type="entry name" value="Immunoglobulins"/>
    <property type="match status" value="4"/>
</dbReference>
<evidence type="ECO:0000256" key="3">
    <source>
        <dbReference type="ARBA" id="ARBA00023157"/>
    </source>
</evidence>
<organism evidence="8 9">
    <name type="scientific">Mytilus galloprovincialis</name>
    <name type="common">Mediterranean mussel</name>
    <dbReference type="NCBI Taxonomy" id="29158"/>
    <lineage>
        <taxon>Eukaryota</taxon>
        <taxon>Metazoa</taxon>
        <taxon>Spiralia</taxon>
        <taxon>Lophotrochozoa</taxon>
        <taxon>Mollusca</taxon>
        <taxon>Bivalvia</taxon>
        <taxon>Autobranchia</taxon>
        <taxon>Pteriomorphia</taxon>
        <taxon>Mytilida</taxon>
        <taxon>Mytiloidea</taxon>
        <taxon>Mytilidae</taxon>
        <taxon>Mytilinae</taxon>
        <taxon>Mytilus</taxon>
    </lineage>
</organism>
<dbReference type="GO" id="GO:0005886">
    <property type="term" value="C:plasma membrane"/>
    <property type="evidence" value="ECO:0007669"/>
    <property type="project" value="TreeGrafter"/>
</dbReference>